<dbReference type="GO" id="GO:0110001">
    <property type="term" value="C:toxin-antitoxin complex"/>
    <property type="evidence" value="ECO:0007669"/>
    <property type="project" value="InterPro"/>
</dbReference>
<dbReference type="GO" id="GO:0000166">
    <property type="term" value="F:nucleotide binding"/>
    <property type="evidence" value="ECO:0007669"/>
    <property type="project" value="UniProtKB-KW"/>
</dbReference>
<evidence type="ECO:0000256" key="1">
    <source>
        <dbReference type="ARBA" id="ARBA00022553"/>
    </source>
</evidence>
<name>A0A0G0YSB7_9BACT</name>
<dbReference type="AlphaFoldDB" id="A0A0G0YSB7"/>
<sequence length="103" mass="12326">MKDDKVYLSHILGAIEQIEIYLSGTDYDSLKADNMLLDAVARELEIIGEAANNISEEFRKAHKNVPWHKAIGLRNKIIHEYFGLDLKILWETWCWPEWWRRRW</sequence>
<keyword evidence="1" id="KW-0597">Phosphoprotein</keyword>
<comment type="caution">
    <text evidence="6">The sequence shown here is derived from an EMBL/GenBank/DDBJ whole genome shotgun (WGS) entry which is preliminary data.</text>
</comment>
<evidence type="ECO:0000313" key="7">
    <source>
        <dbReference type="Proteomes" id="UP000034516"/>
    </source>
</evidence>
<protein>
    <recommendedName>
        <fullName evidence="8">DUF86 domain-containing protein</fullName>
    </recommendedName>
</protein>
<dbReference type="Pfam" id="PF01934">
    <property type="entry name" value="HepT-like"/>
    <property type="match status" value="1"/>
</dbReference>
<evidence type="ECO:0000256" key="3">
    <source>
        <dbReference type="ARBA" id="ARBA00022722"/>
    </source>
</evidence>
<evidence type="ECO:0000256" key="2">
    <source>
        <dbReference type="ARBA" id="ARBA00022649"/>
    </source>
</evidence>
<dbReference type="InterPro" id="IPR051813">
    <property type="entry name" value="HepT_RNase_toxin"/>
</dbReference>
<evidence type="ECO:0000256" key="5">
    <source>
        <dbReference type="ARBA" id="ARBA00022801"/>
    </source>
</evidence>
<dbReference type="EMBL" id="LCCW01000068">
    <property type="protein sequence ID" value="KKS39520.1"/>
    <property type="molecule type" value="Genomic_DNA"/>
</dbReference>
<proteinExistence type="predicted"/>
<dbReference type="PANTHER" id="PTHR34139">
    <property type="entry name" value="UPF0331 PROTEIN MJ0127"/>
    <property type="match status" value="1"/>
</dbReference>
<reference evidence="6 7" key="1">
    <citation type="journal article" date="2015" name="Nature">
        <title>rRNA introns, odd ribosomes, and small enigmatic genomes across a large radiation of phyla.</title>
        <authorList>
            <person name="Brown C.T."/>
            <person name="Hug L.A."/>
            <person name="Thomas B.C."/>
            <person name="Sharon I."/>
            <person name="Castelle C.J."/>
            <person name="Singh A."/>
            <person name="Wilkins M.J."/>
            <person name="Williams K.H."/>
            <person name="Banfield J.F."/>
        </authorList>
    </citation>
    <scope>NUCLEOTIDE SEQUENCE [LARGE SCALE GENOMIC DNA]</scope>
</reference>
<keyword evidence="3" id="KW-0540">Nuclease</keyword>
<accession>A0A0G0YSB7</accession>
<evidence type="ECO:0000313" key="6">
    <source>
        <dbReference type="EMBL" id="KKS39520.1"/>
    </source>
</evidence>
<dbReference type="Proteomes" id="UP000034516">
    <property type="component" value="Unassembled WGS sequence"/>
</dbReference>
<gene>
    <name evidence="6" type="ORF">UV02_C0068G0003</name>
</gene>
<keyword evidence="4" id="KW-0547">Nucleotide-binding</keyword>
<dbReference type="GO" id="GO:0004540">
    <property type="term" value="F:RNA nuclease activity"/>
    <property type="evidence" value="ECO:0007669"/>
    <property type="project" value="InterPro"/>
</dbReference>
<keyword evidence="2" id="KW-1277">Toxin-antitoxin system</keyword>
<dbReference type="InterPro" id="IPR008201">
    <property type="entry name" value="HepT-like"/>
</dbReference>
<dbReference type="PANTHER" id="PTHR34139:SF1">
    <property type="entry name" value="RNASE MJ1380-RELATED"/>
    <property type="match status" value="1"/>
</dbReference>
<keyword evidence="5" id="KW-0378">Hydrolase</keyword>
<evidence type="ECO:0000256" key="4">
    <source>
        <dbReference type="ARBA" id="ARBA00022741"/>
    </source>
</evidence>
<evidence type="ECO:0008006" key="8">
    <source>
        <dbReference type="Google" id="ProtNLM"/>
    </source>
</evidence>
<dbReference type="GO" id="GO:0016787">
    <property type="term" value="F:hydrolase activity"/>
    <property type="evidence" value="ECO:0007669"/>
    <property type="project" value="UniProtKB-KW"/>
</dbReference>
<organism evidence="6 7">
    <name type="scientific">Candidatus Kuenenbacteria bacterium GW2011_GWA2_42_15</name>
    <dbReference type="NCBI Taxonomy" id="1618677"/>
    <lineage>
        <taxon>Bacteria</taxon>
        <taxon>Candidatus Kueneniibacteriota</taxon>
    </lineage>
</organism>